<feature type="transmembrane region" description="Helical" evidence="1">
    <location>
        <begin position="323"/>
        <end position="343"/>
    </location>
</feature>
<evidence type="ECO:0008006" key="4">
    <source>
        <dbReference type="Google" id="ProtNLM"/>
    </source>
</evidence>
<feature type="transmembrane region" description="Helical" evidence="1">
    <location>
        <begin position="407"/>
        <end position="424"/>
    </location>
</feature>
<dbReference type="InterPro" id="IPR018580">
    <property type="entry name" value="Uncharacterised_YfhO"/>
</dbReference>
<feature type="transmembrane region" description="Helical" evidence="1">
    <location>
        <begin position="843"/>
        <end position="865"/>
    </location>
</feature>
<dbReference type="EMBL" id="PYZL01000010">
    <property type="protein sequence ID" value="PTE74171.1"/>
    <property type="molecule type" value="Genomic_DNA"/>
</dbReference>
<keyword evidence="1" id="KW-1133">Transmembrane helix</keyword>
<accession>A0A2T4KJE8</accession>
<keyword evidence="1" id="KW-0812">Transmembrane</keyword>
<feature type="transmembrane region" description="Helical" evidence="1">
    <location>
        <begin position="84"/>
        <end position="104"/>
    </location>
</feature>
<dbReference type="RefSeq" id="WP_107505734.1">
    <property type="nucleotide sequence ID" value="NZ_CP130489.1"/>
</dbReference>
<feature type="transmembrane region" description="Helical" evidence="1">
    <location>
        <begin position="124"/>
        <end position="141"/>
    </location>
</feature>
<dbReference type="PANTHER" id="PTHR38454">
    <property type="entry name" value="INTEGRAL MEMBRANE PROTEIN-RELATED"/>
    <property type="match status" value="1"/>
</dbReference>
<feature type="transmembrane region" description="Helical" evidence="1">
    <location>
        <begin position="355"/>
        <end position="372"/>
    </location>
</feature>
<protein>
    <recommendedName>
        <fullName evidence="4">Integral membrane protein</fullName>
    </recommendedName>
</protein>
<name>A0A2T4KJE8_9STAP</name>
<feature type="transmembrane region" description="Helical" evidence="1">
    <location>
        <begin position="173"/>
        <end position="192"/>
    </location>
</feature>
<organism evidence="2 3">
    <name type="scientific">Staphylococcus devriesei</name>
    <dbReference type="NCBI Taxonomy" id="586733"/>
    <lineage>
        <taxon>Bacteria</taxon>
        <taxon>Bacillati</taxon>
        <taxon>Bacillota</taxon>
        <taxon>Bacilli</taxon>
        <taxon>Bacillales</taxon>
        <taxon>Staphylococcaceae</taxon>
        <taxon>Staphylococcus</taxon>
    </lineage>
</organism>
<feature type="transmembrane region" description="Helical" evidence="1">
    <location>
        <begin position="431"/>
        <end position="449"/>
    </location>
</feature>
<evidence type="ECO:0000313" key="2">
    <source>
        <dbReference type="EMBL" id="PTE74171.1"/>
    </source>
</evidence>
<sequence>MIKKVWTRPLWTFGFIFIVANLLTLTIYYPFIRDFIKDGIVFSGSGDGFRQMMPFQLYLYEHITHLKGFYDHSFGLGGDYVKGLAYYYSLSPIMWLNFLIIWLGEHLLNWNPHNISFWPTNQLIVAYVRSVISFICAFYYFRYLKLKPAPLMIATILYGLSTVVLYYNFTWSFYGNLLIFLPLSLWGMERFFQKRKIGLFIFSVAITLFSNFYFSYYQAIVLGIYFILRIIFHYRYDVVTRWQKFYLLAIGVLLAVLSSIWGFYTGVSSFLNNDRQQNSDFKISLFTDLTNNNYYIFSNGFYITITLVALVALLTFKLYKYYYYRLFAIITWFLLIGSLSQYFDSAFNGFSLPQRRWVYFLVLSTSALCALYIQHLSELSIKQFSFSALPVLIVGIVRFIIADNFVSWMIVAFLIIIVLALFVWQKKWLNNPVVLLVIVVLFIVQQVVMTHDSRQRTIDPYATTMDTIKDPSYHNTVLAKTIDKLNHKNQNPFHRIDYMSGYALNSPFIYDYNGISLYSSIFDGDILKYYDKLMQINMPVDKNSTYRYLGNRANLEALWNVRDRFRHPDDLNMPYSFKKIDTFVNGKDKLIHSKNIIDYPAAHVTNKIYAANELKSPLDREQAMLQGVVFSQHSDNSTTSLPKNKNLLEEAEISTRDATWKNKDHLKVNKDDGGVTLNLPSSIANKYKDLYIEMDVELLSPDKAHVVGVNEYSQNRNELSYKYRRFVTPVTMKVKSSDELKVRLSTGNYRLSIKGIYGEDYHTLHKATEDLTPVKVQEERNGYSVTKPKQSSGYVVLPTVYAKGMHATVNGREVEVKEANGIMTAIPVNKGDTHIRVTYTPPYFYPLIIVSVIGIVLSIAFSKWLKRKH</sequence>
<feature type="transmembrane region" description="Helical" evidence="1">
    <location>
        <begin position="294"/>
        <end position="316"/>
    </location>
</feature>
<reference evidence="2 3" key="1">
    <citation type="journal article" date="2016" name="Front. Microbiol.">
        <title>Comprehensive Phylogenetic Analysis of Bovine Non-aureus Staphylococci Species Based on Whole-Genome Sequencing.</title>
        <authorList>
            <person name="Naushad S."/>
            <person name="Barkema H.W."/>
            <person name="Luby C."/>
            <person name="Condas L.A."/>
            <person name="Nobrega D.B."/>
            <person name="Carson D.A."/>
            <person name="De Buck J."/>
        </authorList>
    </citation>
    <scope>NUCLEOTIDE SEQUENCE [LARGE SCALE GENOMIC DNA]</scope>
    <source>
        <strain evidence="2 3">SNUC 761</strain>
    </source>
</reference>
<evidence type="ECO:0000313" key="3">
    <source>
        <dbReference type="Proteomes" id="UP000242547"/>
    </source>
</evidence>
<dbReference type="AlphaFoldDB" id="A0A2T4KJE8"/>
<feature type="transmembrane region" description="Helical" evidence="1">
    <location>
        <begin position="384"/>
        <end position="401"/>
    </location>
</feature>
<feature type="transmembrane region" description="Helical" evidence="1">
    <location>
        <begin position="12"/>
        <end position="31"/>
    </location>
</feature>
<dbReference type="PANTHER" id="PTHR38454:SF1">
    <property type="entry name" value="INTEGRAL MEMBRANE PROTEIN"/>
    <property type="match status" value="1"/>
</dbReference>
<dbReference type="Pfam" id="PF09586">
    <property type="entry name" value="YfhO"/>
    <property type="match status" value="1"/>
</dbReference>
<comment type="caution">
    <text evidence="2">The sequence shown here is derived from an EMBL/GenBank/DDBJ whole genome shotgun (WGS) entry which is preliminary data.</text>
</comment>
<feature type="transmembrane region" description="Helical" evidence="1">
    <location>
        <begin position="197"/>
        <end position="214"/>
    </location>
</feature>
<proteinExistence type="predicted"/>
<evidence type="ECO:0000256" key="1">
    <source>
        <dbReference type="SAM" id="Phobius"/>
    </source>
</evidence>
<keyword evidence="1" id="KW-0472">Membrane</keyword>
<dbReference type="Proteomes" id="UP000242547">
    <property type="component" value="Unassembled WGS sequence"/>
</dbReference>
<gene>
    <name evidence="2" type="ORF">BUY44_02650</name>
</gene>
<feature type="transmembrane region" description="Helical" evidence="1">
    <location>
        <begin position="245"/>
        <end position="264"/>
    </location>
</feature>